<reference evidence="7 8" key="1">
    <citation type="submission" date="2016-07" db="EMBL/GenBank/DDBJ databases">
        <title>Draft Genome Sequence of Methylophaga muralis Bur 1.</title>
        <authorList>
            <person name="Vasilenko O.V."/>
            <person name="Doronina N.V."/>
            <person name="Shmareva M.N."/>
            <person name="Tarlachkov S.V."/>
            <person name="Mustakhimov I."/>
            <person name="Trotsenko Y.A."/>
        </authorList>
    </citation>
    <scope>NUCLEOTIDE SEQUENCE [LARGE SCALE GENOMIC DNA]</scope>
    <source>
        <strain evidence="7 8">Bur 1</strain>
    </source>
</reference>
<dbReference type="InterPro" id="IPR049704">
    <property type="entry name" value="Aminotrans_3_PPA_site"/>
</dbReference>
<dbReference type="AlphaFoldDB" id="A0A1E3GSP8"/>
<dbReference type="GO" id="GO:0045303">
    <property type="term" value="F:diaminobutyrate-2-oxoglutarate transaminase activity"/>
    <property type="evidence" value="ECO:0007669"/>
    <property type="project" value="UniProtKB-EC"/>
</dbReference>
<dbReference type="NCBIfam" id="TIGR00709">
    <property type="entry name" value="dat"/>
    <property type="match status" value="1"/>
</dbReference>
<dbReference type="STRING" id="291169.A9E74_01164"/>
<dbReference type="InterPro" id="IPR004637">
    <property type="entry name" value="Dat"/>
</dbReference>
<comment type="caution">
    <text evidence="7">The sequence shown here is derived from an EMBL/GenBank/DDBJ whole genome shotgun (WGS) entry which is preliminary data.</text>
</comment>
<dbReference type="InterPro" id="IPR005814">
    <property type="entry name" value="Aminotrans_3"/>
</dbReference>
<evidence type="ECO:0000256" key="5">
    <source>
        <dbReference type="ARBA" id="ARBA00022898"/>
    </source>
</evidence>
<organism evidence="7 8">
    <name type="scientific">Methylophaga muralis</name>
    <dbReference type="NCBI Taxonomy" id="291169"/>
    <lineage>
        <taxon>Bacteria</taxon>
        <taxon>Pseudomonadati</taxon>
        <taxon>Pseudomonadota</taxon>
        <taxon>Gammaproteobacteria</taxon>
        <taxon>Thiotrichales</taxon>
        <taxon>Piscirickettsiaceae</taxon>
        <taxon>Methylophaga</taxon>
    </lineage>
</organism>
<keyword evidence="5 6" id="KW-0663">Pyridoxal phosphate</keyword>
<evidence type="ECO:0000256" key="4">
    <source>
        <dbReference type="ARBA" id="ARBA00022679"/>
    </source>
</evidence>
<name>A0A1E3GSP8_9GAMM</name>
<evidence type="ECO:0000256" key="3">
    <source>
        <dbReference type="ARBA" id="ARBA00022576"/>
    </source>
</evidence>
<dbReference type="Proteomes" id="UP000094379">
    <property type="component" value="Unassembled WGS sequence"/>
</dbReference>
<dbReference type="RefSeq" id="WP_069295668.1">
    <property type="nucleotide sequence ID" value="NZ_MCRI01000009.1"/>
</dbReference>
<dbReference type="InterPro" id="IPR015421">
    <property type="entry name" value="PyrdxlP-dep_Trfase_major"/>
</dbReference>
<dbReference type="PANTHER" id="PTHR43552:SF2">
    <property type="entry name" value="DIAMINOBUTYRATE--2-OXOGLUTARATE TRANSAMINASE"/>
    <property type="match status" value="1"/>
</dbReference>
<dbReference type="InterPro" id="IPR015424">
    <property type="entry name" value="PyrdxlP-dep_Trfase"/>
</dbReference>
<dbReference type="SUPFAM" id="SSF53383">
    <property type="entry name" value="PLP-dependent transferases"/>
    <property type="match status" value="1"/>
</dbReference>
<comment type="similarity">
    <text evidence="2 6">Belongs to the class-III pyridoxal-phosphate-dependent aminotransferase family.</text>
</comment>
<comment type="cofactor">
    <cofactor evidence="1">
        <name>pyridoxal 5'-phosphate</name>
        <dbReference type="ChEBI" id="CHEBI:597326"/>
    </cofactor>
</comment>
<dbReference type="Gene3D" id="3.90.1150.10">
    <property type="entry name" value="Aspartate Aminotransferase, domain 1"/>
    <property type="match status" value="1"/>
</dbReference>
<evidence type="ECO:0000256" key="1">
    <source>
        <dbReference type="ARBA" id="ARBA00001933"/>
    </source>
</evidence>
<evidence type="ECO:0000313" key="8">
    <source>
        <dbReference type="Proteomes" id="UP000094379"/>
    </source>
</evidence>
<dbReference type="Pfam" id="PF00202">
    <property type="entry name" value="Aminotran_3"/>
    <property type="match status" value="1"/>
</dbReference>
<keyword evidence="3 7" id="KW-0032">Aminotransferase</keyword>
<accession>A0A1E3GSP8</accession>
<evidence type="ECO:0000256" key="6">
    <source>
        <dbReference type="RuleBase" id="RU003560"/>
    </source>
</evidence>
<dbReference type="NCBIfam" id="NF006733">
    <property type="entry name" value="PRK09264.1"/>
    <property type="match status" value="1"/>
</dbReference>
<evidence type="ECO:0000313" key="7">
    <source>
        <dbReference type="EMBL" id="ODN67092.1"/>
    </source>
</evidence>
<proteinExistence type="inferred from homology"/>
<dbReference type="InterPro" id="IPR015422">
    <property type="entry name" value="PyrdxlP-dep_Trfase_small"/>
</dbReference>
<keyword evidence="8" id="KW-1185">Reference proteome</keyword>
<dbReference type="EMBL" id="MCRI01000009">
    <property type="protein sequence ID" value="ODN67092.1"/>
    <property type="molecule type" value="Genomic_DNA"/>
</dbReference>
<dbReference type="CDD" id="cd00610">
    <property type="entry name" value="OAT_like"/>
    <property type="match status" value="1"/>
</dbReference>
<dbReference type="PROSITE" id="PS00600">
    <property type="entry name" value="AA_TRANSFER_CLASS_3"/>
    <property type="match status" value="1"/>
</dbReference>
<dbReference type="EC" id="2.6.1.76" evidence="7"/>
<dbReference type="Gene3D" id="3.40.640.10">
    <property type="entry name" value="Type I PLP-dependent aspartate aminotransferase-like (Major domain)"/>
    <property type="match status" value="1"/>
</dbReference>
<dbReference type="PANTHER" id="PTHR43552">
    <property type="entry name" value="DIAMINOBUTYRATE--2-OXOGLUTARATE AMINOTRANSFERASE"/>
    <property type="match status" value="1"/>
</dbReference>
<sequence>MSIFEERESAIRAYCRVYPVVFDTAINARQTDENGKEYIDFFAGAGVLNFGHNNQRMTKAVVDYIQSNGVTHSLDMHTTAKRQFMQHFTDTILKPRNMPHKMQFMGPTGTNAVEAAMKLARRVTGRQDIVAFSHGFHGMTLGALSATANQYFRNAAGVPLNHVKHFAFGCDEVCPGCDLGCGMNSIDQLTAIYQDSSSGIAPPAAFLLETIQAEGGVKVASKEWLQALEKLAKEVGALLIVDDIQVGVGRTGSFFSFDDLGIDPDIICLAKGIGGMGTPMAMNLVKPQLDEQWSPGEHTGTFRGQDISFVAGDQALTYFDDDELMKEVKANGEQMAEALAPLAQRYPDVNVTGKGMILGLDVGNGDRAKAIVNQCFDAGLMIASCGTGGRVVKLIPPLTTPQSDLKTGLDILVEVTDKVMQMEEAA</sequence>
<gene>
    <name evidence="7" type="primary">ectB_1</name>
    <name evidence="7" type="ORF">A9E74_01164</name>
</gene>
<keyword evidence="4 7" id="KW-0808">Transferase</keyword>
<dbReference type="GO" id="GO:0030170">
    <property type="term" value="F:pyridoxal phosphate binding"/>
    <property type="evidence" value="ECO:0007669"/>
    <property type="project" value="InterPro"/>
</dbReference>
<evidence type="ECO:0000256" key="2">
    <source>
        <dbReference type="ARBA" id="ARBA00008954"/>
    </source>
</evidence>
<dbReference type="PATRIC" id="fig|291169.3.peg.1168"/>
<dbReference type="PIRSF" id="PIRSF000521">
    <property type="entry name" value="Transaminase_4ab_Lys_Orn"/>
    <property type="match status" value="1"/>
</dbReference>
<protein>
    <submittedName>
        <fullName evidence="7">Diaminobutyrate--2-oxoglutarate transaminase</fullName>
        <ecNumber evidence="7">2.6.1.76</ecNumber>
    </submittedName>
</protein>